<feature type="region of interest" description="Disordered" evidence="1">
    <location>
        <begin position="496"/>
        <end position="551"/>
    </location>
</feature>
<sequence>MKQLEWLSDSLGREARGFQAQEDANSRGMEIADAGGDIGIESMPIMNQPEPGYSPFGFSMPVVNVGTDIVKLATDLMSTQIWNVSEANARWSSLASEVDDIVSGLQEAAGSLEGENDSEATSRAAAKIREVAASGSHFVANAKVMGEKLTGFHAKLMGMQPTAMAMAMEVMAIPEPVEREIAEKAALAALQPDLQRFAVEAMPYQHALMEQSPASGGGGVDAGLAGVDGDGQRYTTDAVVWPKKIAEAIARGDLGPGNFDVVNGNVDGLEAVGMSPQEINEFHQQMHTSGRNALEKLGLGDHVAIGGNEVSTQGASMPGVTAPNGAMGQVSSGTAHPVAAGANAGALHGGGAMAPGATAQSANTGMAPMMAAGRPADAGRGVLGGQSPRGGIGSTAGNVSGGADIARSGRGAQSGLHLGRGAGAPYAGVGSGVRAGHGNALGGGSGVRAGLGNALGGGSGVRAGLGSGAGNGAGAGMRPGVGGGLVSGTGGGEGAAAARGGNAGRSTGGARAYGPMMGMRGGKDSEKKRVKSVTTQVERDPNKRDLLGEPPAVVPGVIGDWVREVDPEK</sequence>
<reference evidence="2 3" key="1">
    <citation type="submission" date="2010-08" db="EMBL/GenBank/DDBJ databases">
        <authorList>
            <person name="Muzny D."/>
            <person name="Qin X."/>
            <person name="Buhay C."/>
            <person name="Dugan-Rocha S."/>
            <person name="Ding Y."/>
            <person name="Chen G."/>
            <person name="Hawes A."/>
            <person name="Holder M."/>
            <person name="Jhangiani S."/>
            <person name="Johnson A."/>
            <person name="Khan Z."/>
            <person name="Li Z."/>
            <person name="Liu W."/>
            <person name="Liu X."/>
            <person name="Perez L."/>
            <person name="Shen H."/>
            <person name="Wang Q."/>
            <person name="Watt J."/>
            <person name="Xi L."/>
            <person name="Xin Y."/>
            <person name="Zhou J."/>
            <person name="Deng J."/>
            <person name="Jiang H."/>
            <person name="Liu Y."/>
            <person name="Qu J."/>
            <person name="Song X.-Z."/>
            <person name="Zhang L."/>
            <person name="Villasana D."/>
            <person name="Johnson A."/>
            <person name="Liu J."/>
            <person name="Liyanage D."/>
            <person name="Lorensuhewa L."/>
            <person name="Robinson T."/>
            <person name="Song A."/>
            <person name="Song B.-B."/>
            <person name="Dinh H."/>
            <person name="Thornton R."/>
            <person name="Coyle M."/>
            <person name="Francisco L."/>
            <person name="Jackson L."/>
            <person name="Javaid M."/>
            <person name="Korchina V."/>
            <person name="Kovar C."/>
            <person name="Mata R."/>
            <person name="Mathew T."/>
            <person name="Ngo R."/>
            <person name="Nguyen L."/>
            <person name="Nguyen N."/>
            <person name="Okwuonu G."/>
            <person name="Ongeri F."/>
            <person name="Pham C."/>
            <person name="Simmons D."/>
            <person name="Wilczek-Boney K."/>
            <person name="Hale W."/>
            <person name="Jakkamsetti A."/>
            <person name="Pham P."/>
            <person name="Ruth R."/>
            <person name="San Lucas F."/>
            <person name="Warren J."/>
            <person name="Zhang J."/>
            <person name="Zhao Z."/>
            <person name="Zhou C."/>
            <person name="Zhu D."/>
            <person name="Lee S."/>
            <person name="Bess C."/>
            <person name="Blankenburg K."/>
            <person name="Forbes L."/>
            <person name="Fu Q."/>
            <person name="Gubbala S."/>
            <person name="Hirani K."/>
            <person name="Jayaseelan J.C."/>
            <person name="Lara F."/>
            <person name="Munidasa M."/>
            <person name="Palculict T."/>
            <person name="Patil S."/>
            <person name="Pu L.-L."/>
            <person name="Saada N."/>
            <person name="Tang L."/>
            <person name="Weissenberger G."/>
            <person name="Zhu Y."/>
            <person name="Hemphill L."/>
            <person name="Shang Y."/>
            <person name="Youmans B."/>
            <person name="Ayvaz T."/>
            <person name="Ross M."/>
            <person name="Santibanez J."/>
            <person name="Aqrawi P."/>
            <person name="Gross S."/>
            <person name="Joshi V."/>
            <person name="Fowler G."/>
            <person name="Nazareth L."/>
            <person name="Reid J."/>
            <person name="Worley K."/>
            <person name="Petrosino J."/>
            <person name="Highlander S."/>
            <person name="Gibbs R."/>
        </authorList>
    </citation>
    <scope>NUCLEOTIDE SEQUENCE [LARGE SCALE GENOMIC DNA]</scope>
    <source>
        <strain evidence="2 3">ATCC 33035</strain>
    </source>
</reference>
<feature type="compositionally biased region" description="Gly residues" evidence="1">
    <location>
        <begin position="381"/>
        <end position="394"/>
    </location>
</feature>
<accession>E2S4S5</accession>
<dbReference type="EMBL" id="ABYQ02000011">
    <property type="protein sequence ID" value="EFQ80361.1"/>
    <property type="molecule type" value="Genomic_DNA"/>
</dbReference>
<organism evidence="2 3">
    <name type="scientific">Corynebacterium pseudogenitalium ATCC 33035</name>
    <dbReference type="NCBI Taxonomy" id="525264"/>
    <lineage>
        <taxon>Bacteria</taxon>
        <taxon>Bacillati</taxon>
        <taxon>Actinomycetota</taxon>
        <taxon>Actinomycetes</taxon>
        <taxon>Mycobacteriales</taxon>
        <taxon>Corynebacteriaceae</taxon>
        <taxon>Corynebacterium</taxon>
    </lineage>
</organism>
<dbReference type="eggNOG" id="COG3266">
    <property type="taxonomic scope" value="Bacteria"/>
</dbReference>
<dbReference type="AlphaFoldDB" id="E2S4S5"/>
<comment type="caution">
    <text evidence="2">The sequence shown here is derived from an EMBL/GenBank/DDBJ whole genome shotgun (WGS) entry which is preliminary data.</text>
</comment>
<feature type="compositionally biased region" description="Basic and acidic residues" evidence="1">
    <location>
        <begin position="537"/>
        <end position="547"/>
    </location>
</feature>
<feature type="region of interest" description="Disordered" evidence="1">
    <location>
        <begin position="369"/>
        <end position="412"/>
    </location>
</feature>
<name>E2S4S5_9CORY</name>
<feature type="compositionally biased region" description="Low complexity" evidence="1">
    <location>
        <begin position="369"/>
        <end position="380"/>
    </location>
</feature>
<keyword evidence="3" id="KW-1185">Reference proteome</keyword>
<evidence type="ECO:0000313" key="3">
    <source>
        <dbReference type="Proteomes" id="UP000003020"/>
    </source>
</evidence>
<dbReference type="HOGENOM" id="CLU_031867_1_0_11"/>
<evidence type="ECO:0000313" key="2">
    <source>
        <dbReference type="EMBL" id="EFQ80361.1"/>
    </source>
</evidence>
<proteinExistence type="predicted"/>
<gene>
    <name evidence="2" type="ORF">HMPREF0305_11527</name>
</gene>
<protein>
    <submittedName>
        <fullName evidence="2">Uncharacterized protein</fullName>
    </submittedName>
</protein>
<dbReference type="Proteomes" id="UP000003020">
    <property type="component" value="Unassembled WGS sequence"/>
</dbReference>
<evidence type="ECO:0000256" key="1">
    <source>
        <dbReference type="SAM" id="MobiDB-lite"/>
    </source>
</evidence>